<dbReference type="RefSeq" id="WP_107189803.1">
    <property type="nucleotide sequence ID" value="NZ_PYMN01000008.1"/>
</dbReference>
<evidence type="ECO:0000313" key="5">
    <source>
        <dbReference type="Proteomes" id="UP000241405"/>
    </source>
</evidence>
<reference evidence="5 6" key="1">
    <citation type="submission" date="2018-03" db="EMBL/GenBank/DDBJ databases">
        <title>Whole genome sequencing of Histamine producing bacteria.</title>
        <authorList>
            <person name="Butler K."/>
        </authorList>
    </citation>
    <scope>NUCLEOTIDE SEQUENCE [LARGE SCALE GENOMIC DNA]</scope>
    <source>
        <strain evidence="4 6">FS-6.1</strain>
        <strain evidence="3 5">FS-6.2</strain>
    </source>
</reference>
<dbReference type="PROSITE" id="PS51154">
    <property type="entry name" value="MACRO"/>
    <property type="match status" value="1"/>
</dbReference>
<dbReference type="SMART" id="SM00506">
    <property type="entry name" value="A1pp"/>
    <property type="match status" value="1"/>
</dbReference>
<accession>A0A2T3JSW3</accession>
<dbReference type="Pfam" id="PF01661">
    <property type="entry name" value="Macro"/>
    <property type="match status" value="1"/>
</dbReference>
<dbReference type="AlphaFoldDB" id="A0A2T3JSW3"/>
<keyword evidence="5" id="KW-1185">Reference proteome</keyword>
<gene>
    <name evidence="4" type="ORF">C9J18_10690</name>
    <name evidence="3" type="ORF">CTM96_08860</name>
</gene>
<feature type="domain" description="Macro" evidence="2">
    <location>
        <begin position="1"/>
        <end position="155"/>
    </location>
</feature>
<evidence type="ECO:0000313" key="3">
    <source>
        <dbReference type="EMBL" id="PSU25445.1"/>
    </source>
</evidence>
<comment type="catalytic activity">
    <reaction evidence="1">
        <text>an N-(ADP-alpha-D-ribosyl)-thymidine in DNA + H2O = a thymidine in DNA + ADP-D-ribose</text>
        <dbReference type="Rhea" id="RHEA:71655"/>
        <dbReference type="Rhea" id="RHEA-COMP:13556"/>
        <dbReference type="Rhea" id="RHEA-COMP:18051"/>
        <dbReference type="ChEBI" id="CHEBI:15377"/>
        <dbReference type="ChEBI" id="CHEBI:57967"/>
        <dbReference type="ChEBI" id="CHEBI:137386"/>
        <dbReference type="ChEBI" id="CHEBI:191199"/>
    </reaction>
    <physiologicalReaction direction="left-to-right" evidence="1">
        <dbReference type="Rhea" id="RHEA:71656"/>
    </physiologicalReaction>
</comment>
<evidence type="ECO:0000256" key="1">
    <source>
        <dbReference type="ARBA" id="ARBA00035885"/>
    </source>
</evidence>
<protein>
    <submittedName>
        <fullName evidence="4">Appr-1-p processing protein</fullName>
    </submittedName>
</protein>
<dbReference type="InterPro" id="IPR002589">
    <property type="entry name" value="Macro_dom"/>
</dbReference>
<sequence>MISYVKGNILHDQADAIINTVNTVGVMGKGLALQFKKAFPDNFKAYKLACDNKELTTGQLLSTPTHSMNAPYFIINFPTKAHWKGKSKIEYIREGLIALKKEVERLNLTSVAIPALGSGLGGLPWSEVESEILSSLSDMPDTEWRLYPPQNAPQAELMVNKTPKPRMTIGRAAVIGLINQYLSTGLHYNLSLLEVQKLVYFLTASGETLNKVQFQKHHYGPYADVLRHVLNKMEGHFISGYADGKNTPDVPISLKQDAITSAQSFLDSHPETKHHFDEVTKLVNGFESPYGMELLSTVHWVVTHECAGNEINPDEVVSKVHSWSERKAQMKPVHIKAALKRLCDEQWLNKVAPSL</sequence>
<dbReference type="SUPFAM" id="SSF52949">
    <property type="entry name" value="Macro domain-like"/>
    <property type="match status" value="1"/>
</dbReference>
<evidence type="ECO:0000313" key="6">
    <source>
        <dbReference type="Proteomes" id="UP000241618"/>
    </source>
</evidence>
<dbReference type="EMBL" id="PYMP01000008">
    <property type="protein sequence ID" value="PSU52247.1"/>
    <property type="molecule type" value="Genomic_DNA"/>
</dbReference>
<evidence type="ECO:0000259" key="2">
    <source>
        <dbReference type="PROSITE" id="PS51154"/>
    </source>
</evidence>
<dbReference type="EMBL" id="PYMO01000007">
    <property type="protein sequence ID" value="PSU25445.1"/>
    <property type="molecule type" value="Genomic_DNA"/>
</dbReference>
<dbReference type="Proteomes" id="UP000241618">
    <property type="component" value="Unassembled WGS sequence"/>
</dbReference>
<evidence type="ECO:0000313" key="4">
    <source>
        <dbReference type="EMBL" id="PSU52247.1"/>
    </source>
</evidence>
<organism evidence="4 6">
    <name type="scientific">Photobacterium phosphoreum</name>
    <dbReference type="NCBI Taxonomy" id="659"/>
    <lineage>
        <taxon>Bacteria</taxon>
        <taxon>Pseudomonadati</taxon>
        <taxon>Pseudomonadota</taxon>
        <taxon>Gammaproteobacteria</taxon>
        <taxon>Vibrionales</taxon>
        <taxon>Vibrionaceae</taxon>
        <taxon>Photobacterium</taxon>
    </lineage>
</organism>
<dbReference type="InterPro" id="IPR043472">
    <property type="entry name" value="Macro_dom-like"/>
</dbReference>
<dbReference type="GO" id="GO:0140291">
    <property type="term" value="P:peptidyl-glutamate ADP-deribosylation"/>
    <property type="evidence" value="ECO:0007669"/>
    <property type="project" value="TreeGrafter"/>
</dbReference>
<dbReference type="Proteomes" id="UP000241405">
    <property type="component" value="Unassembled WGS sequence"/>
</dbReference>
<dbReference type="CDD" id="cd02901">
    <property type="entry name" value="Macro_Poa1p-like"/>
    <property type="match status" value="1"/>
</dbReference>
<dbReference type="Gene3D" id="3.40.220.10">
    <property type="entry name" value="Leucine Aminopeptidase, subunit E, domain 1"/>
    <property type="match status" value="1"/>
</dbReference>
<dbReference type="PANTHER" id="PTHR12521">
    <property type="entry name" value="PROTEIN C6ORF130"/>
    <property type="match status" value="1"/>
</dbReference>
<dbReference type="PANTHER" id="PTHR12521:SF0">
    <property type="entry name" value="ADP-RIBOSE GLYCOHYDROLASE OARD1"/>
    <property type="match status" value="1"/>
</dbReference>
<name>A0A2T3JSW3_PHOPO</name>
<proteinExistence type="predicted"/>
<comment type="caution">
    <text evidence="4">The sequence shown here is derived from an EMBL/GenBank/DDBJ whole genome shotgun (WGS) entry which is preliminary data.</text>
</comment>
<dbReference type="InterPro" id="IPR050892">
    <property type="entry name" value="ADP-ribose_metab_enzymes"/>
</dbReference>